<comment type="caution">
    <text evidence="1">The sequence shown here is derived from an EMBL/GenBank/DDBJ whole genome shotgun (WGS) entry which is preliminary data.</text>
</comment>
<keyword evidence="2" id="KW-1185">Reference proteome</keyword>
<gene>
    <name evidence="1" type="ORF">So717_38520</name>
</gene>
<sequence length="75" mass="8507">MVFKRKEAPYLPGLEGEPACQNCRFGVVNGDIWQCRRYPPTAVRRGSLNAIITVEFEVPTVSPGYWCGEFIEVEK</sequence>
<reference evidence="1 2" key="1">
    <citation type="submission" date="2019-12" db="EMBL/GenBank/DDBJ databases">
        <title>Roseobacter cerasinus sp. nov., isolated from seawater around aquaculture.</title>
        <authorList>
            <person name="Muramatsu S."/>
            <person name="Takabe Y."/>
            <person name="Mori K."/>
            <person name="Takaichi S."/>
            <person name="Hanada S."/>
        </authorList>
    </citation>
    <scope>NUCLEOTIDE SEQUENCE [LARGE SCALE GENOMIC DNA]</scope>
    <source>
        <strain evidence="1 2">AI77</strain>
    </source>
</reference>
<proteinExistence type="predicted"/>
<organism evidence="1 2">
    <name type="scientific">Roseobacter cerasinus</name>
    <dbReference type="NCBI Taxonomy" id="2602289"/>
    <lineage>
        <taxon>Bacteria</taxon>
        <taxon>Pseudomonadati</taxon>
        <taxon>Pseudomonadota</taxon>
        <taxon>Alphaproteobacteria</taxon>
        <taxon>Rhodobacterales</taxon>
        <taxon>Roseobacteraceae</taxon>
        <taxon>Roseobacter</taxon>
    </lineage>
</organism>
<evidence type="ECO:0000313" key="2">
    <source>
        <dbReference type="Proteomes" id="UP000436522"/>
    </source>
</evidence>
<dbReference type="AlphaFoldDB" id="A0A640VVP7"/>
<accession>A0A640VVP7</accession>
<name>A0A640VVP7_9RHOB</name>
<evidence type="ECO:0000313" key="1">
    <source>
        <dbReference type="EMBL" id="GFE52099.1"/>
    </source>
</evidence>
<protein>
    <submittedName>
        <fullName evidence="1">Uncharacterized protein</fullName>
    </submittedName>
</protein>
<dbReference type="EMBL" id="BLIV01000009">
    <property type="protein sequence ID" value="GFE52099.1"/>
    <property type="molecule type" value="Genomic_DNA"/>
</dbReference>
<dbReference type="Proteomes" id="UP000436522">
    <property type="component" value="Unassembled WGS sequence"/>
</dbReference>